<name>A0A5C6EYQ4_9BACT</name>
<keyword evidence="2" id="KW-1185">Reference proteome</keyword>
<gene>
    <name evidence="1" type="ORF">Poly51_35020</name>
</gene>
<evidence type="ECO:0000313" key="2">
    <source>
        <dbReference type="Proteomes" id="UP000318288"/>
    </source>
</evidence>
<comment type="caution">
    <text evidence="1">The sequence shown here is derived from an EMBL/GenBank/DDBJ whole genome shotgun (WGS) entry which is preliminary data.</text>
</comment>
<sequence length="288" mass="32810">MKGMTAVANELTMQNVTFLLEDGKAEEPPFINSIEFNLKQRHQAKELWLPNLAHNDFKTIFVASDFGGDHQESEFRTYSFVFAGYEFLGPVLNQFKRIRYRHGLIEPYREINFKEFRYGPIGRCVPDWLQASNCITGLLFTLVVSKDCKTLFGVDDAKVPKQLAKMMEDLGFGSWSPDDTEKVLRIVHVIGYFLGLLSRPGQNVIWMCDNDSIAANADRVEQLRKLFALRLSQYGHGQYGEVALAFPFEKTEESFHLSEFLSVVDLSAGSIAELLTRRIGNFETENSL</sequence>
<reference evidence="1 2" key="1">
    <citation type="submission" date="2019-02" db="EMBL/GenBank/DDBJ databases">
        <title>Deep-cultivation of Planctomycetes and their phenomic and genomic characterization uncovers novel biology.</title>
        <authorList>
            <person name="Wiegand S."/>
            <person name="Jogler M."/>
            <person name="Boedeker C."/>
            <person name="Pinto D."/>
            <person name="Vollmers J."/>
            <person name="Rivas-Marin E."/>
            <person name="Kohn T."/>
            <person name="Peeters S.H."/>
            <person name="Heuer A."/>
            <person name="Rast P."/>
            <person name="Oberbeckmann S."/>
            <person name="Bunk B."/>
            <person name="Jeske O."/>
            <person name="Meyerdierks A."/>
            <person name="Storesund J.E."/>
            <person name="Kallscheuer N."/>
            <person name="Luecker S."/>
            <person name="Lage O.M."/>
            <person name="Pohl T."/>
            <person name="Merkel B.J."/>
            <person name="Hornburger P."/>
            <person name="Mueller R.-W."/>
            <person name="Bruemmer F."/>
            <person name="Labrenz M."/>
            <person name="Spormann A.M."/>
            <person name="Op Den Camp H."/>
            <person name="Overmann J."/>
            <person name="Amann R."/>
            <person name="Jetten M.S.M."/>
            <person name="Mascher T."/>
            <person name="Medema M.H."/>
            <person name="Devos D.P."/>
            <person name="Kaster A.-K."/>
            <person name="Ovreas L."/>
            <person name="Rohde M."/>
            <person name="Galperin M.Y."/>
            <person name="Jogler C."/>
        </authorList>
    </citation>
    <scope>NUCLEOTIDE SEQUENCE [LARGE SCALE GENOMIC DNA]</scope>
    <source>
        <strain evidence="1 2">Poly51</strain>
    </source>
</reference>
<evidence type="ECO:0000313" key="1">
    <source>
        <dbReference type="EMBL" id="TWU54783.1"/>
    </source>
</evidence>
<dbReference type="OrthoDB" id="7030637at2"/>
<organism evidence="1 2">
    <name type="scientific">Rubripirellula tenax</name>
    <dbReference type="NCBI Taxonomy" id="2528015"/>
    <lineage>
        <taxon>Bacteria</taxon>
        <taxon>Pseudomonadati</taxon>
        <taxon>Planctomycetota</taxon>
        <taxon>Planctomycetia</taxon>
        <taxon>Pirellulales</taxon>
        <taxon>Pirellulaceae</taxon>
        <taxon>Rubripirellula</taxon>
    </lineage>
</organism>
<protein>
    <submittedName>
        <fullName evidence="1">Uncharacterized protein</fullName>
    </submittedName>
</protein>
<dbReference type="EMBL" id="SJPW01000004">
    <property type="protein sequence ID" value="TWU54783.1"/>
    <property type="molecule type" value="Genomic_DNA"/>
</dbReference>
<dbReference type="AlphaFoldDB" id="A0A5C6EYQ4"/>
<accession>A0A5C6EYQ4</accession>
<dbReference type="RefSeq" id="WP_146458937.1">
    <property type="nucleotide sequence ID" value="NZ_SJPW01000004.1"/>
</dbReference>
<dbReference type="Proteomes" id="UP000318288">
    <property type="component" value="Unassembled WGS sequence"/>
</dbReference>
<proteinExistence type="predicted"/>